<sequence>MTTVLIVDDHPSLRLVLRQHLSQILGVTGILEAGNGQDAIQAVREHAPGLIVLDIDLPRMNGLEAIPRMKALQPHVRILVISGQDPIVFAPRVKAAGGQGYISKAQEMPEIVRAVEAVMAGYTIFPDIDRSQRVAGRPAGAYALDGLSNKELIVMQMLVRGMSNKEIADALYISNKTVSTYKTRLMNKLGVRSLVELVDFARKQDAAR</sequence>
<dbReference type="SMART" id="SM00448">
    <property type="entry name" value="REC"/>
    <property type="match status" value="1"/>
</dbReference>
<evidence type="ECO:0000259" key="7">
    <source>
        <dbReference type="PROSITE" id="PS50110"/>
    </source>
</evidence>
<dbReference type="PANTHER" id="PTHR43214:SF41">
    <property type="entry name" value="NITRATE_NITRITE RESPONSE REGULATOR PROTEIN NARP"/>
    <property type="match status" value="1"/>
</dbReference>
<dbReference type="InterPro" id="IPR039420">
    <property type="entry name" value="WalR-like"/>
</dbReference>
<dbReference type="InterPro" id="IPR000792">
    <property type="entry name" value="Tscrpt_reg_LuxR_C"/>
</dbReference>
<evidence type="ECO:0000313" key="8">
    <source>
        <dbReference type="EMBL" id="OZI72762.1"/>
    </source>
</evidence>
<organism evidence="8 9">
    <name type="scientific">Bordetella genomosp. 2</name>
    <dbReference type="NCBI Taxonomy" id="1983456"/>
    <lineage>
        <taxon>Bacteria</taxon>
        <taxon>Pseudomonadati</taxon>
        <taxon>Pseudomonadota</taxon>
        <taxon>Betaproteobacteria</taxon>
        <taxon>Burkholderiales</taxon>
        <taxon>Alcaligenaceae</taxon>
        <taxon>Bordetella</taxon>
    </lineage>
</organism>
<dbReference type="PROSITE" id="PS50043">
    <property type="entry name" value="HTH_LUXR_2"/>
    <property type="match status" value="1"/>
</dbReference>
<dbReference type="CDD" id="cd06170">
    <property type="entry name" value="LuxR_C_like"/>
    <property type="match status" value="1"/>
</dbReference>
<dbReference type="SUPFAM" id="SSF52172">
    <property type="entry name" value="CheY-like"/>
    <property type="match status" value="1"/>
</dbReference>
<protein>
    <submittedName>
        <fullName evidence="8">DNA-binding response regulator</fullName>
    </submittedName>
</protein>
<dbReference type="PROSITE" id="PS50110">
    <property type="entry name" value="RESPONSE_REGULATORY"/>
    <property type="match status" value="1"/>
</dbReference>
<dbReference type="Pfam" id="PF00072">
    <property type="entry name" value="Response_reg"/>
    <property type="match status" value="1"/>
</dbReference>
<evidence type="ECO:0000256" key="5">
    <source>
        <dbReference type="PROSITE-ProRule" id="PRU00169"/>
    </source>
</evidence>
<evidence type="ECO:0000256" key="3">
    <source>
        <dbReference type="ARBA" id="ARBA00023125"/>
    </source>
</evidence>
<proteinExistence type="predicted"/>
<keyword evidence="2" id="KW-0805">Transcription regulation</keyword>
<keyword evidence="4" id="KW-0804">Transcription</keyword>
<dbReference type="InterPro" id="IPR036388">
    <property type="entry name" value="WH-like_DNA-bd_sf"/>
</dbReference>
<reference evidence="9" key="1">
    <citation type="submission" date="2017-05" db="EMBL/GenBank/DDBJ databases">
        <title>Complete and WGS of Bordetella genogroups.</title>
        <authorList>
            <person name="Spilker T."/>
            <person name="Lipuma J."/>
        </authorList>
    </citation>
    <scope>NUCLEOTIDE SEQUENCE [LARGE SCALE GENOMIC DNA]</scope>
    <source>
        <strain evidence="9">AU8256</strain>
    </source>
</reference>
<feature type="domain" description="HTH luxR-type" evidence="6">
    <location>
        <begin position="140"/>
        <end position="205"/>
    </location>
</feature>
<dbReference type="Gene3D" id="3.40.50.2300">
    <property type="match status" value="1"/>
</dbReference>
<accession>A0A261VGX7</accession>
<dbReference type="EMBL" id="NEVT01000008">
    <property type="protein sequence ID" value="OZI72762.1"/>
    <property type="molecule type" value="Genomic_DNA"/>
</dbReference>
<dbReference type="InterPro" id="IPR011006">
    <property type="entry name" value="CheY-like_superfamily"/>
</dbReference>
<dbReference type="Gene3D" id="1.10.10.10">
    <property type="entry name" value="Winged helix-like DNA-binding domain superfamily/Winged helix DNA-binding domain"/>
    <property type="match status" value="1"/>
</dbReference>
<evidence type="ECO:0000256" key="4">
    <source>
        <dbReference type="ARBA" id="ARBA00023163"/>
    </source>
</evidence>
<dbReference type="PROSITE" id="PS00622">
    <property type="entry name" value="HTH_LUXR_1"/>
    <property type="match status" value="1"/>
</dbReference>
<keyword evidence="3 8" id="KW-0238">DNA-binding</keyword>
<keyword evidence="9" id="KW-1185">Reference proteome</keyword>
<dbReference type="AlphaFoldDB" id="A0A261VGX7"/>
<dbReference type="Proteomes" id="UP000215633">
    <property type="component" value="Unassembled WGS sequence"/>
</dbReference>
<dbReference type="CDD" id="cd17535">
    <property type="entry name" value="REC_NarL-like"/>
    <property type="match status" value="1"/>
</dbReference>
<feature type="domain" description="Response regulatory" evidence="7">
    <location>
        <begin position="3"/>
        <end position="119"/>
    </location>
</feature>
<dbReference type="GO" id="GO:0003677">
    <property type="term" value="F:DNA binding"/>
    <property type="evidence" value="ECO:0007669"/>
    <property type="project" value="UniProtKB-KW"/>
</dbReference>
<evidence type="ECO:0000256" key="2">
    <source>
        <dbReference type="ARBA" id="ARBA00023015"/>
    </source>
</evidence>
<evidence type="ECO:0000259" key="6">
    <source>
        <dbReference type="PROSITE" id="PS50043"/>
    </source>
</evidence>
<dbReference type="GO" id="GO:0000160">
    <property type="term" value="P:phosphorelay signal transduction system"/>
    <property type="evidence" value="ECO:0007669"/>
    <property type="project" value="InterPro"/>
</dbReference>
<comment type="caution">
    <text evidence="8">The sequence shown here is derived from an EMBL/GenBank/DDBJ whole genome shotgun (WGS) entry which is preliminary data.</text>
</comment>
<feature type="modified residue" description="4-aspartylphosphate" evidence="5">
    <location>
        <position position="54"/>
    </location>
</feature>
<keyword evidence="1 5" id="KW-0597">Phosphoprotein</keyword>
<name>A0A261VGX7_9BORD</name>
<evidence type="ECO:0000256" key="1">
    <source>
        <dbReference type="ARBA" id="ARBA00022553"/>
    </source>
</evidence>
<dbReference type="PRINTS" id="PR00038">
    <property type="entry name" value="HTHLUXR"/>
</dbReference>
<dbReference type="PANTHER" id="PTHR43214">
    <property type="entry name" value="TWO-COMPONENT RESPONSE REGULATOR"/>
    <property type="match status" value="1"/>
</dbReference>
<dbReference type="InterPro" id="IPR058245">
    <property type="entry name" value="NreC/VraR/RcsB-like_REC"/>
</dbReference>
<evidence type="ECO:0000313" key="9">
    <source>
        <dbReference type="Proteomes" id="UP000215633"/>
    </source>
</evidence>
<dbReference type="Pfam" id="PF00196">
    <property type="entry name" value="GerE"/>
    <property type="match status" value="1"/>
</dbReference>
<gene>
    <name evidence="8" type="ORF">CAL24_21050</name>
</gene>
<dbReference type="InterPro" id="IPR001789">
    <property type="entry name" value="Sig_transdc_resp-reg_receiver"/>
</dbReference>
<dbReference type="RefSeq" id="WP_028354959.1">
    <property type="nucleotide sequence ID" value="NZ_NEVT01000008.1"/>
</dbReference>
<dbReference type="SMART" id="SM00421">
    <property type="entry name" value="HTH_LUXR"/>
    <property type="match status" value="1"/>
</dbReference>
<dbReference type="GO" id="GO:0006355">
    <property type="term" value="P:regulation of DNA-templated transcription"/>
    <property type="evidence" value="ECO:0007669"/>
    <property type="project" value="InterPro"/>
</dbReference>